<evidence type="ECO:0000313" key="6">
    <source>
        <dbReference type="Proteomes" id="UP000653305"/>
    </source>
</evidence>
<comment type="pathway">
    <text evidence="2">Protein modification; protein ubiquitination.</text>
</comment>
<dbReference type="Proteomes" id="UP000653305">
    <property type="component" value="Unassembled WGS sequence"/>
</dbReference>
<keyword evidence="2" id="KW-0808">Transferase</keyword>
<gene>
    <name evidence="5" type="ORF">PHJA_002749700</name>
</gene>
<protein>
    <recommendedName>
        <fullName evidence="2 4">U-box domain-containing protein</fullName>
        <ecNumber evidence="2">2.3.2.27</ecNumber>
    </recommendedName>
    <alternativeName>
        <fullName evidence="2">RING-type E3 ubiquitin transferase PUB</fullName>
    </alternativeName>
</protein>
<evidence type="ECO:0000256" key="3">
    <source>
        <dbReference type="SAM" id="MobiDB-lite"/>
    </source>
</evidence>
<comment type="function">
    <text evidence="2">Functions as an E3 ubiquitin ligase.</text>
</comment>
<sequence length="248" mass="27868">GSRDRCPAVLPLPNLPGNHEGPRDHRHRHNLRQGQHREMDIHPEEHHLPRHQAAPPHAAELVTPNVTLRRLIQSWCTLHAAHGIQRLPTPKPPVSKSQLLKILNHAQTPQTQIKSLQTLKSIASHNQTNRRCMENAGVPDFLASLIVTNTESRKACEEALTILFTLQLSESGLKALTLNTEFLESLTRFMQHAGYESRVYAVMMLKSMLEAADPALQINLRPEFFVELAQILSDNGACQNAFMSCPKH</sequence>
<dbReference type="OrthoDB" id="10064100at2759"/>
<comment type="catalytic activity">
    <reaction evidence="2">
        <text>S-ubiquitinyl-[E2 ubiquitin-conjugating enzyme]-L-cysteine + [acceptor protein]-L-lysine = [E2 ubiquitin-conjugating enzyme]-L-cysteine + N(6)-ubiquitinyl-[acceptor protein]-L-lysine.</text>
        <dbReference type="EC" id="2.3.2.27"/>
    </reaction>
</comment>
<accession>A0A830D327</accession>
<dbReference type="InterPro" id="IPR011989">
    <property type="entry name" value="ARM-like"/>
</dbReference>
<dbReference type="InterPro" id="IPR058678">
    <property type="entry name" value="ARM_PUB"/>
</dbReference>
<dbReference type="InterPro" id="IPR045185">
    <property type="entry name" value="PUB22/23/24-like"/>
</dbReference>
<proteinExistence type="predicted"/>
<evidence type="ECO:0000256" key="1">
    <source>
        <dbReference type="ARBA" id="ARBA00022786"/>
    </source>
</evidence>
<evidence type="ECO:0000256" key="2">
    <source>
        <dbReference type="RuleBase" id="RU369093"/>
    </source>
</evidence>
<keyword evidence="6" id="KW-1185">Reference proteome</keyword>
<feature type="non-terminal residue" evidence="5">
    <location>
        <position position="248"/>
    </location>
</feature>
<dbReference type="PANTHER" id="PTHR22849">
    <property type="entry name" value="WDSAM1 PROTEIN"/>
    <property type="match status" value="1"/>
</dbReference>
<dbReference type="SUPFAM" id="SSF48371">
    <property type="entry name" value="ARM repeat"/>
    <property type="match status" value="1"/>
</dbReference>
<dbReference type="EC" id="2.3.2.27" evidence="2"/>
<dbReference type="Gene3D" id="1.25.10.10">
    <property type="entry name" value="Leucine-rich Repeat Variant"/>
    <property type="match status" value="1"/>
</dbReference>
<dbReference type="Pfam" id="PF25598">
    <property type="entry name" value="ARM_PUB"/>
    <property type="match status" value="1"/>
</dbReference>
<dbReference type="EMBL" id="BMAC01001153">
    <property type="protein sequence ID" value="GFQ06057.1"/>
    <property type="molecule type" value="Genomic_DNA"/>
</dbReference>
<reference evidence="5" key="1">
    <citation type="submission" date="2020-07" db="EMBL/GenBank/DDBJ databases">
        <title>Ethylene signaling mediates host invasion by parasitic plants.</title>
        <authorList>
            <person name="Yoshida S."/>
        </authorList>
    </citation>
    <scope>NUCLEOTIDE SEQUENCE</scope>
    <source>
        <strain evidence="5">Okayama</strain>
    </source>
</reference>
<evidence type="ECO:0000313" key="5">
    <source>
        <dbReference type="EMBL" id="GFQ06057.1"/>
    </source>
</evidence>
<feature type="domain" description="U-box" evidence="4">
    <location>
        <begin position="101"/>
        <end position="236"/>
    </location>
</feature>
<comment type="caution">
    <text evidence="5">The sequence shown here is derived from an EMBL/GenBank/DDBJ whole genome shotgun (WGS) entry which is preliminary data.</text>
</comment>
<organism evidence="5 6">
    <name type="scientific">Phtheirospermum japonicum</name>
    <dbReference type="NCBI Taxonomy" id="374723"/>
    <lineage>
        <taxon>Eukaryota</taxon>
        <taxon>Viridiplantae</taxon>
        <taxon>Streptophyta</taxon>
        <taxon>Embryophyta</taxon>
        <taxon>Tracheophyta</taxon>
        <taxon>Spermatophyta</taxon>
        <taxon>Magnoliopsida</taxon>
        <taxon>eudicotyledons</taxon>
        <taxon>Gunneridae</taxon>
        <taxon>Pentapetalae</taxon>
        <taxon>asterids</taxon>
        <taxon>lamiids</taxon>
        <taxon>Lamiales</taxon>
        <taxon>Orobanchaceae</taxon>
        <taxon>Orobanchaceae incertae sedis</taxon>
        <taxon>Phtheirospermum</taxon>
    </lineage>
</organism>
<feature type="region of interest" description="Disordered" evidence="3">
    <location>
        <begin position="1"/>
        <end position="30"/>
    </location>
</feature>
<dbReference type="PANTHER" id="PTHR22849:SF132">
    <property type="entry name" value="E3 UBIQUITIN-PROTEIN LIGASE PUB23"/>
    <property type="match status" value="1"/>
</dbReference>
<dbReference type="GO" id="GO:0061630">
    <property type="term" value="F:ubiquitin protein ligase activity"/>
    <property type="evidence" value="ECO:0007669"/>
    <property type="project" value="UniProtKB-UniRule"/>
</dbReference>
<dbReference type="GO" id="GO:0016567">
    <property type="term" value="P:protein ubiquitination"/>
    <property type="evidence" value="ECO:0007669"/>
    <property type="project" value="UniProtKB-UniRule"/>
</dbReference>
<dbReference type="AlphaFoldDB" id="A0A830D327"/>
<evidence type="ECO:0000259" key="4">
    <source>
        <dbReference type="Pfam" id="PF25598"/>
    </source>
</evidence>
<keyword evidence="1 2" id="KW-0833">Ubl conjugation pathway</keyword>
<name>A0A830D327_9LAMI</name>
<dbReference type="InterPro" id="IPR016024">
    <property type="entry name" value="ARM-type_fold"/>
</dbReference>